<feature type="chain" id="PRO_5020422756" evidence="2">
    <location>
        <begin position="21"/>
        <end position="497"/>
    </location>
</feature>
<dbReference type="AlphaFoldDB" id="A0A4U6CTU2"/>
<keyword evidence="5" id="KW-1185">Reference proteome</keyword>
<dbReference type="GO" id="GO:0001681">
    <property type="term" value="F:sialate O-acetylesterase activity"/>
    <property type="evidence" value="ECO:0007669"/>
    <property type="project" value="InterPro"/>
</dbReference>
<dbReference type="Gene3D" id="3.40.50.1110">
    <property type="entry name" value="SGNH hydrolase"/>
    <property type="match status" value="1"/>
</dbReference>
<accession>A0A4U6CTU2</accession>
<feature type="domain" description="Sialate O-acetylesterase" evidence="3">
    <location>
        <begin position="110"/>
        <end position="246"/>
    </location>
</feature>
<organism evidence="4 5">
    <name type="scientific">Dyadobacter frigoris</name>
    <dbReference type="NCBI Taxonomy" id="2576211"/>
    <lineage>
        <taxon>Bacteria</taxon>
        <taxon>Pseudomonadati</taxon>
        <taxon>Bacteroidota</taxon>
        <taxon>Cytophagia</taxon>
        <taxon>Cytophagales</taxon>
        <taxon>Spirosomataceae</taxon>
        <taxon>Dyadobacter</taxon>
    </lineage>
</organism>
<dbReference type="InterPro" id="IPR036514">
    <property type="entry name" value="SGNH_hydro_sf"/>
</dbReference>
<proteinExistence type="predicted"/>
<dbReference type="InterPro" id="IPR005181">
    <property type="entry name" value="SASA"/>
</dbReference>
<protein>
    <submittedName>
        <fullName evidence="4">Sialate O-acetylesterase</fullName>
    </submittedName>
</protein>
<evidence type="ECO:0000256" key="1">
    <source>
        <dbReference type="ARBA" id="ARBA00022801"/>
    </source>
</evidence>
<dbReference type="RefSeq" id="WP_137343398.1">
    <property type="nucleotide sequence ID" value="NZ_BSQH01000005.1"/>
</dbReference>
<evidence type="ECO:0000313" key="5">
    <source>
        <dbReference type="Proteomes" id="UP000304900"/>
    </source>
</evidence>
<keyword evidence="1" id="KW-0378">Hydrolase</keyword>
<sequence>MGKVLLYIAMFIFSAGFVSGQNTGNNALKLGSVFSDHMVLQRNKPIVIYGKANAGGQVKVRFLNKTLIVNAGDLGQWKVVFPALKHGGPYEIFVWAEDQKIVLNDVLIGDVWICSGQSNMDFQLKDSQTGPEELKQADFNSNIRLLKMGGLVSTGDVSWDSATLTKINRFEFFSGNWKTLNAASAATFSAVAYYFGKKITTEENVPIGLIQVALGGSPTESWIDSSLLEGDDQFAEMLNNWQNSQEVMQWCRERAAVNVAKAKSVVQKHPYQPGYNFQAGIAPLIDFPIAGVIWYQGESNVHNVSLHERLFEMLVKNWRKRWGYEFPFYYVQLSGIDRPSWPEFRDSQRRMLATIPKSGMAVIYDLGDSLNVHPIRKKEVGERLAAIALRNIYHKNIVANGPIPEIAYQQISEIILDFSSAKKLLTPQNMPLIGFEIINHEGKRLPAMAVINGNKVSIGIPVSEKIKTVLYACQPFTRANLYNEAGLPASTFSISVQ</sequence>
<dbReference type="SUPFAM" id="SSF52266">
    <property type="entry name" value="SGNH hydrolase"/>
    <property type="match status" value="1"/>
</dbReference>
<comment type="caution">
    <text evidence="4">The sequence shown here is derived from an EMBL/GenBank/DDBJ whole genome shotgun (WGS) entry which is preliminary data.</text>
</comment>
<dbReference type="GO" id="GO:0005975">
    <property type="term" value="P:carbohydrate metabolic process"/>
    <property type="evidence" value="ECO:0007669"/>
    <property type="project" value="TreeGrafter"/>
</dbReference>
<dbReference type="InterPro" id="IPR039329">
    <property type="entry name" value="SIAE"/>
</dbReference>
<reference evidence="4 5" key="1">
    <citation type="submission" date="2019-05" db="EMBL/GenBank/DDBJ databases">
        <title>Dyadobacter AR-3-8 sp. nov., isolated from arctic soil.</title>
        <authorList>
            <person name="Chaudhary D.K."/>
        </authorList>
    </citation>
    <scope>NUCLEOTIDE SEQUENCE [LARGE SCALE GENOMIC DNA]</scope>
    <source>
        <strain evidence="4 5">AR-3-8</strain>
    </source>
</reference>
<evidence type="ECO:0000313" key="4">
    <source>
        <dbReference type="EMBL" id="TKT88012.1"/>
    </source>
</evidence>
<dbReference type="Proteomes" id="UP000304900">
    <property type="component" value="Unassembled WGS sequence"/>
</dbReference>
<feature type="domain" description="Sialate O-acetylesterase" evidence="3">
    <location>
        <begin position="288"/>
        <end position="386"/>
    </location>
</feature>
<evidence type="ECO:0000256" key="2">
    <source>
        <dbReference type="SAM" id="SignalP"/>
    </source>
</evidence>
<dbReference type="PANTHER" id="PTHR22901">
    <property type="entry name" value="SIALATE O-ACETYLESTERASE"/>
    <property type="match status" value="1"/>
</dbReference>
<dbReference type="OrthoDB" id="9816001at2"/>
<gene>
    <name evidence="4" type="ORF">FDK13_28335</name>
</gene>
<feature type="signal peptide" evidence="2">
    <location>
        <begin position="1"/>
        <end position="20"/>
    </location>
</feature>
<keyword evidence="2" id="KW-0732">Signal</keyword>
<dbReference type="EMBL" id="SZVO01000017">
    <property type="protein sequence ID" value="TKT88012.1"/>
    <property type="molecule type" value="Genomic_DNA"/>
</dbReference>
<name>A0A4U6CTU2_9BACT</name>
<evidence type="ECO:0000259" key="3">
    <source>
        <dbReference type="Pfam" id="PF03629"/>
    </source>
</evidence>
<dbReference type="Pfam" id="PF03629">
    <property type="entry name" value="SASA"/>
    <property type="match status" value="2"/>
</dbReference>
<dbReference type="PANTHER" id="PTHR22901:SF0">
    <property type="entry name" value="SIALATE O-ACETYLESTERASE"/>
    <property type="match status" value="1"/>
</dbReference>